<protein>
    <submittedName>
        <fullName evidence="4">Dienelactone hydrolase family protein</fullName>
    </submittedName>
</protein>
<reference evidence="4" key="1">
    <citation type="submission" date="2022-11" db="EMBL/GenBank/DDBJ databases">
        <title>High-quality draft genome sequence of Galbibacter sp. strain CMA-7.</title>
        <authorList>
            <person name="Wei L."/>
            <person name="Dong C."/>
            <person name="Shao Z."/>
        </authorList>
    </citation>
    <scope>NUCLEOTIDE SEQUENCE</scope>
    <source>
        <strain evidence="4">CMA-7</strain>
    </source>
</reference>
<dbReference type="EMBL" id="JAPMUA010000001">
    <property type="protein sequence ID" value="MDG3585003.1"/>
    <property type="molecule type" value="Genomic_DNA"/>
</dbReference>
<evidence type="ECO:0000259" key="3">
    <source>
        <dbReference type="Pfam" id="PF01738"/>
    </source>
</evidence>
<dbReference type="Proteomes" id="UP001153642">
    <property type="component" value="Unassembled WGS sequence"/>
</dbReference>
<feature type="signal peptide" evidence="2">
    <location>
        <begin position="1"/>
        <end position="21"/>
    </location>
</feature>
<dbReference type="PANTHER" id="PTHR43037:SF1">
    <property type="entry name" value="BLL1128 PROTEIN"/>
    <property type="match status" value="1"/>
</dbReference>
<evidence type="ECO:0000256" key="1">
    <source>
        <dbReference type="ARBA" id="ARBA00022729"/>
    </source>
</evidence>
<dbReference type="InterPro" id="IPR002925">
    <property type="entry name" value="Dienelactn_hydro"/>
</dbReference>
<dbReference type="GO" id="GO:0016787">
    <property type="term" value="F:hydrolase activity"/>
    <property type="evidence" value="ECO:0007669"/>
    <property type="project" value="UniProtKB-KW"/>
</dbReference>
<dbReference type="InterPro" id="IPR029058">
    <property type="entry name" value="AB_hydrolase_fold"/>
</dbReference>
<dbReference type="SUPFAM" id="SSF53474">
    <property type="entry name" value="alpha/beta-Hydrolases"/>
    <property type="match status" value="1"/>
</dbReference>
<dbReference type="Gene3D" id="3.40.50.1820">
    <property type="entry name" value="alpha/beta hydrolase"/>
    <property type="match status" value="1"/>
</dbReference>
<evidence type="ECO:0000313" key="4">
    <source>
        <dbReference type="EMBL" id="MDG3585003.1"/>
    </source>
</evidence>
<keyword evidence="4" id="KW-0378">Hydrolase</keyword>
<proteinExistence type="predicted"/>
<dbReference type="Pfam" id="PF01738">
    <property type="entry name" value="DLH"/>
    <property type="match status" value="1"/>
</dbReference>
<accession>A0ABT6FP15</accession>
<feature type="domain" description="Dienelactone hydrolase" evidence="3">
    <location>
        <begin position="127"/>
        <end position="238"/>
    </location>
</feature>
<feature type="chain" id="PRO_5045604526" evidence="2">
    <location>
        <begin position="22"/>
        <end position="264"/>
    </location>
</feature>
<evidence type="ECO:0000256" key="2">
    <source>
        <dbReference type="SAM" id="SignalP"/>
    </source>
</evidence>
<sequence length="264" mass="29938">MNNKFKLVSFLILCFPMIMVAQQSLYQKDNFVKDSDTLRYRIMLPENFSDNKAYPLVFFLHGAGERGNDNESQLIHGSDLFASEENRENYPAIIIFPQCSKDSYWSNASVDRSDNGVKLKFHTDKAPTKAMALAMDLLREYISKPYVNKQQVYVVGLSMGGMGTFEILSRMPDTFAAAIPICGGGSTELVKKYVNTPIWVFHGAQDNVVNPNHSLEMVKALLAEGGSPRFTLYDNANHNSWDRAFHEPDFLSWLFSHKLTENKD</sequence>
<keyword evidence="5" id="KW-1185">Reference proteome</keyword>
<name>A0ABT6FP15_9FLAO</name>
<dbReference type="RefSeq" id="WP_277898735.1">
    <property type="nucleotide sequence ID" value="NZ_JAPMUA010000001.1"/>
</dbReference>
<organism evidence="4 5">
    <name type="scientific">Galbibacter pacificus</name>
    <dbReference type="NCBI Taxonomy" id="2996052"/>
    <lineage>
        <taxon>Bacteria</taxon>
        <taxon>Pseudomonadati</taxon>
        <taxon>Bacteroidota</taxon>
        <taxon>Flavobacteriia</taxon>
        <taxon>Flavobacteriales</taxon>
        <taxon>Flavobacteriaceae</taxon>
        <taxon>Galbibacter</taxon>
    </lineage>
</organism>
<evidence type="ECO:0000313" key="5">
    <source>
        <dbReference type="Proteomes" id="UP001153642"/>
    </source>
</evidence>
<dbReference type="PANTHER" id="PTHR43037">
    <property type="entry name" value="UNNAMED PRODUCT-RELATED"/>
    <property type="match status" value="1"/>
</dbReference>
<keyword evidence="1 2" id="KW-0732">Signal</keyword>
<dbReference type="InterPro" id="IPR050955">
    <property type="entry name" value="Plant_Biomass_Hydrol_Est"/>
</dbReference>
<gene>
    <name evidence="4" type="ORF">OSR52_03910</name>
</gene>
<comment type="caution">
    <text evidence="4">The sequence shown here is derived from an EMBL/GenBank/DDBJ whole genome shotgun (WGS) entry which is preliminary data.</text>
</comment>